<dbReference type="AlphaFoldDB" id="A0AAD5GIE8"/>
<gene>
    <name evidence="1" type="ORF">M8C21_021066</name>
</gene>
<accession>A0AAD5GIE8</accession>
<protein>
    <submittedName>
        <fullName evidence="1">Uncharacterized protein</fullName>
    </submittedName>
</protein>
<reference evidence="1" key="1">
    <citation type="submission" date="2022-06" db="EMBL/GenBank/DDBJ databases">
        <title>Uncovering the hologenomic basis of an extraordinary plant invasion.</title>
        <authorList>
            <person name="Bieker V.C."/>
            <person name="Martin M.D."/>
            <person name="Gilbert T."/>
            <person name="Hodgins K."/>
            <person name="Battlay P."/>
            <person name="Petersen B."/>
            <person name="Wilson J."/>
        </authorList>
    </citation>
    <scope>NUCLEOTIDE SEQUENCE</scope>
    <source>
        <strain evidence="1">AA19_3_7</strain>
        <tissue evidence="1">Leaf</tissue>
    </source>
</reference>
<organism evidence="1 2">
    <name type="scientific">Ambrosia artemisiifolia</name>
    <name type="common">Common ragweed</name>
    <dbReference type="NCBI Taxonomy" id="4212"/>
    <lineage>
        <taxon>Eukaryota</taxon>
        <taxon>Viridiplantae</taxon>
        <taxon>Streptophyta</taxon>
        <taxon>Embryophyta</taxon>
        <taxon>Tracheophyta</taxon>
        <taxon>Spermatophyta</taxon>
        <taxon>Magnoliopsida</taxon>
        <taxon>eudicotyledons</taxon>
        <taxon>Gunneridae</taxon>
        <taxon>Pentapetalae</taxon>
        <taxon>asterids</taxon>
        <taxon>campanulids</taxon>
        <taxon>Asterales</taxon>
        <taxon>Asteraceae</taxon>
        <taxon>Asteroideae</taxon>
        <taxon>Heliantheae alliance</taxon>
        <taxon>Heliantheae</taxon>
        <taxon>Ambrosia</taxon>
    </lineage>
</organism>
<dbReference type="Proteomes" id="UP001206925">
    <property type="component" value="Unassembled WGS sequence"/>
</dbReference>
<evidence type="ECO:0000313" key="2">
    <source>
        <dbReference type="Proteomes" id="UP001206925"/>
    </source>
</evidence>
<sequence length="59" mass="6882">MQWSHRDLPLMLGCNNAFSSWQIHGSNSVMPAHFVFIRFAKFSFRFGLKLRNTAPELKL</sequence>
<name>A0AAD5GIE8_AMBAR</name>
<proteinExistence type="predicted"/>
<evidence type="ECO:0000313" key="1">
    <source>
        <dbReference type="EMBL" id="KAI7743905.1"/>
    </source>
</evidence>
<comment type="caution">
    <text evidence="1">The sequence shown here is derived from an EMBL/GenBank/DDBJ whole genome shotgun (WGS) entry which is preliminary data.</text>
</comment>
<dbReference type="EMBL" id="JAMZMK010007634">
    <property type="protein sequence ID" value="KAI7743905.1"/>
    <property type="molecule type" value="Genomic_DNA"/>
</dbReference>
<keyword evidence="2" id="KW-1185">Reference proteome</keyword>